<keyword evidence="3" id="KW-1185">Reference proteome</keyword>
<evidence type="ECO:0000256" key="1">
    <source>
        <dbReference type="SAM" id="MobiDB-lite"/>
    </source>
</evidence>
<evidence type="ECO:0000313" key="3">
    <source>
        <dbReference type="Proteomes" id="UP000008311"/>
    </source>
</evidence>
<gene>
    <name evidence="2" type="ORF">RCOM_1804810</name>
</gene>
<dbReference type="InParanoid" id="B9TMC7"/>
<dbReference type="Proteomes" id="UP000008311">
    <property type="component" value="Unassembled WGS sequence"/>
</dbReference>
<organism evidence="2 3">
    <name type="scientific">Ricinus communis</name>
    <name type="common">Castor bean</name>
    <dbReference type="NCBI Taxonomy" id="3988"/>
    <lineage>
        <taxon>Eukaryota</taxon>
        <taxon>Viridiplantae</taxon>
        <taxon>Streptophyta</taxon>
        <taxon>Embryophyta</taxon>
        <taxon>Tracheophyta</taxon>
        <taxon>Spermatophyta</taxon>
        <taxon>Magnoliopsida</taxon>
        <taxon>eudicotyledons</taxon>
        <taxon>Gunneridae</taxon>
        <taxon>Pentapetalae</taxon>
        <taxon>rosids</taxon>
        <taxon>fabids</taxon>
        <taxon>Malpighiales</taxon>
        <taxon>Euphorbiaceae</taxon>
        <taxon>Acalyphoideae</taxon>
        <taxon>Acalypheae</taxon>
        <taxon>Ricinus</taxon>
    </lineage>
</organism>
<sequence length="142" mass="16129">MNVPPLRERLQREQRAMCGLYRPTLRELASTRPPEFLQYSGMVVCRKRLRTVRSALSSACHRRHFLHQPSHGAPSAPPICNDPSRWPSSPVQMKEPIASTRLSPPTVHKAEAFGIDTTGHDPNIERNGQEAPSTFKVVRHRY</sequence>
<dbReference type="EMBL" id="EQ988674">
    <property type="protein sequence ID" value="EEF22987.1"/>
    <property type="molecule type" value="Genomic_DNA"/>
</dbReference>
<dbReference type="AlphaFoldDB" id="B9TMC7"/>
<accession>B9TMC7</accession>
<evidence type="ECO:0000313" key="2">
    <source>
        <dbReference type="EMBL" id="EEF22987.1"/>
    </source>
</evidence>
<name>B9TMC7_RICCO</name>
<reference evidence="3" key="1">
    <citation type="journal article" date="2010" name="Nat. Biotechnol.">
        <title>Draft genome sequence of the oilseed species Ricinus communis.</title>
        <authorList>
            <person name="Chan A.P."/>
            <person name="Crabtree J."/>
            <person name="Zhao Q."/>
            <person name="Lorenzi H."/>
            <person name="Orvis J."/>
            <person name="Puiu D."/>
            <person name="Melake-Berhan A."/>
            <person name="Jones K.M."/>
            <person name="Redman J."/>
            <person name="Chen G."/>
            <person name="Cahoon E.B."/>
            <person name="Gedil M."/>
            <person name="Stanke M."/>
            <person name="Haas B.J."/>
            <person name="Wortman J.R."/>
            <person name="Fraser-Liggett C.M."/>
            <person name="Ravel J."/>
            <person name="Rabinowicz P.D."/>
        </authorList>
    </citation>
    <scope>NUCLEOTIDE SEQUENCE [LARGE SCALE GENOMIC DNA]</scope>
    <source>
        <strain evidence="3">cv. Hale</strain>
    </source>
</reference>
<proteinExistence type="predicted"/>
<feature type="region of interest" description="Disordered" evidence="1">
    <location>
        <begin position="67"/>
        <end position="107"/>
    </location>
</feature>
<protein>
    <submittedName>
        <fullName evidence="2">Uncharacterized protein</fullName>
    </submittedName>
</protein>